<accession>A0A0A9HQV9</accession>
<reference evidence="2" key="2">
    <citation type="journal article" date="2015" name="Data Brief">
        <title>Shoot transcriptome of the giant reed, Arundo donax.</title>
        <authorList>
            <person name="Barrero R.A."/>
            <person name="Guerrero F.D."/>
            <person name="Moolhuijzen P."/>
            <person name="Goolsby J.A."/>
            <person name="Tidwell J."/>
            <person name="Bellgard S.E."/>
            <person name="Bellgard M.I."/>
        </authorList>
    </citation>
    <scope>NUCLEOTIDE SEQUENCE</scope>
    <source>
        <tissue evidence="2">Shoot tissue taken approximately 20 cm above the soil surface</tissue>
    </source>
</reference>
<feature type="signal peptide" evidence="1">
    <location>
        <begin position="1"/>
        <end position="18"/>
    </location>
</feature>
<proteinExistence type="predicted"/>
<organism evidence="2">
    <name type="scientific">Arundo donax</name>
    <name type="common">Giant reed</name>
    <name type="synonym">Donax arundinaceus</name>
    <dbReference type="NCBI Taxonomy" id="35708"/>
    <lineage>
        <taxon>Eukaryota</taxon>
        <taxon>Viridiplantae</taxon>
        <taxon>Streptophyta</taxon>
        <taxon>Embryophyta</taxon>
        <taxon>Tracheophyta</taxon>
        <taxon>Spermatophyta</taxon>
        <taxon>Magnoliopsida</taxon>
        <taxon>Liliopsida</taxon>
        <taxon>Poales</taxon>
        <taxon>Poaceae</taxon>
        <taxon>PACMAD clade</taxon>
        <taxon>Arundinoideae</taxon>
        <taxon>Arundineae</taxon>
        <taxon>Arundo</taxon>
    </lineage>
</organism>
<dbReference type="AlphaFoldDB" id="A0A0A9HQV9"/>
<evidence type="ECO:0000256" key="1">
    <source>
        <dbReference type="SAM" id="SignalP"/>
    </source>
</evidence>
<name>A0A0A9HQV9_ARUDO</name>
<dbReference type="EMBL" id="GBRH01160615">
    <property type="protein sequence ID" value="JAE37281.1"/>
    <property type="molecule type" value="Transcribed_RNA"/>
</dbReference>
<keyword evidence="1" id="KW-0732">Signal</keyword>
<reference evidence="2" key="1">
    <citation type="submission" date="2014-09" db="EMBL/GenBank/DDBJ databases">
        <authorList>
            <person name="Magalhaes I.L.F."/>
            <person name="Oliveira U."/>
            <person name="Santos F.R."/>
            <person name="Vidigal T.H.D.A."/>
            <person name="Brescovit A.D."/>
            <person name="Santos A.J."/>
        </authorList>
    </citation>
    <scope>NUCLEOTIDE SEQUENCE</scope>
    <source>
        <tissue evidence="2">Shoot tissue taken approximately 20 cm above the soil surface</tissue>
    </source>
</reference>
<sequence length="40" mass="4375">MPICHSLLCSLLIRSCSTFSAANICVNELNHENSKEILVA</sequence>
<protein>
    <submittedName>
        <fullName evidence="2">Uncharacterized protein</fullName>
    </submittedName>
</protein>
<feature type="chain" id="PRO_5002063116" evidence="1">
    <location>
        <begin position="19"/>
        <end position="40"/>
    </location>
</feature>
<evidence type="ECO:0000313" key="2">
    <source>
        <dbReference type="EMBL" id="JAE37281.1"/>
    </source>
</evidence>